<comment type="subunit">
    <text evidence="5">Monomer.</text>
</comment>
<dbReference type="NCBIfam" id="NF033088">
    <property type="entry name" value="bla_subclass_B1"/>
    <property type="match status" value="1"/>
</dbReference>
<comment type="catalytic activity">
    <reaction evidence="1">
        <text>a beta-lactam + H2O = a substituted beta-amino acid</text>
        <dbReference type="Rhea" id="RHEA:20401"/>
        <dbReference type="ChEBI" id="CHEBI:15377"/>
        <dbReference type="ChEBI" id="CHEBI:35627"/>
        <dbReference type="ChEBI" id="CHEBI:140347"/>
        <dbReference type="EC" id="3.5.2.6"/>
    </reaction>
</comment>
<evidence type="ECO:0000256" key="5">
    <source>
        <dbReference type="ARBA" id="ARBA00011245"/>
    </source>
</evidence>
<feature type="domain" description="Metallo-beta-lactamase" evidence="13">
    <location>
        <begin position="65"/>
        <end position="235"/>
    </location>
</feature>
<evidence type="ECO:0000256" key="11">
    <source>
        <dbReference type="ARBA" id="ARBA00022833"/>
    </source>
</evidence>
<evidence type="ECO:0000313" key="15">
    <source>
        <dbReference type="Proteomes" id="UP000069241"/>
    </source>
</evidence>
<dbReference type="EC" id="3.5.2.6" evidence="6"/>
<dbReference type="AlphaFoldDB" id="A0A0X8JMP7"/>
<evidence type="ECO:0000256" key="1">
    <source>
        <dbReference type="ARBA" id="ARBA00001526"/>
    </source>
</evidence>
<accession>A0A0X8JMP7</accession>
<reference evidence="15" key="1">
    <citation type="submission" date="2016-02" db="EMBL/GenBank/DDBJ databases">
        <authorList>
            <person name="Holder M.E."/>
            <person name="Ajami N.J."/>
            <person name="Petrosino J.F."/>
        </authorList>
    </citation>
    <scope>NUCLEOTIDE SEQUENCE [LARGE SCALE GENOMIC DNA]</scope>
    <source>
        <strain evidence="15">CCUG 45958</strain>
    </source>
</reference>
<dbReference type="InterPro" id="IPR001279">
    <property type="entry name" value="Metallo-B-lactamas"/>
</dbReference>
<evidence type="ECO:0000256" key="2">
    <source>
        <dbReference type="ARBA" id="ARBA00001947"/>
    </source>
</evidence>
<protein>
    <recommendedName>
        <fullName evidence="6">beta-lactamase</fullName>
        <ecNumber evidence="6">3.5.2.6</ecNumber>
    </recommendedName>
</protein>
<dbReference type="RefSeq" id="WP_062254856.1">
    <property type="nucleotide sequence ID" value="NZ_CP014229.1"/>
</dbReference>
<keyword evidence="15" id="KW-1185">Reference proteome</keyword>
<gene>
    <name evidence="14" type="ORF">AXF13_10845</name>
</gene>
<evidence type="ECO:0000256" key="10">
    <source>
        <dbReference type="ARBA" id="ARBA00022801"/>
    </source>
</evidence>
<dbReference type="PANTHER" id="PTHR42951:SF4">
    <property type="entry name" value="ACYL-COENZYME A THIOESTERASE MBLAC2"/>
    <property type="match status" value="1"/>
</dbReference>
<evidence type="ECO:0000256" key="7">
    <source>
        <dbReference type="ARBA" id="ARBA00022723"/>
    </source>
</evidence>
<dbReference type="STRING" id="44742.AXF13_10845"/>
<evidence type="ECO:0000259" key="13">
    <source>
        <dbReference type="SMART" id="SM00849"/>
    </source>
</evidence>
<dbReference type="Proteomes" id="UP000069241">
    <property type="component" value="Chromosome"/>
</dbReference>
<dbReference type="EMBL" id="CP014229">
    <property type="protein sequence ID" value="AMD91589.1"/>
    <property type="molecule type" value="Genomic_DNA"/>
</dbReference>
<evidence type="ECO:0000256" key="8">
    <source>
        <dbReference type="ARBA" id="ARBA00022729"/>
    </source>
</evidence>
<keyword evidence="12" id="KW-0046">Antibiotic resistance</keyword>
<dbReference type="SUPFAM" id="SSF56281">
    <property type="entry name" value="Metallo-hydrolase/oxidoreductase"/>
    <property type="match status" value="1"/>
</dbReference>
<evidence type="ECO:0000256" key="6">
    <source>
        <dbReference type="ARBA" id="ARBA00012865"/>
    </source>
</evidence>
<comment type="cofactor">
    <cofactor evidence="2">
        <name>Zn(2+)</name>
        <dbReference type="ChEBI" id="CHEBI:29105"/>
    </cofactor>
</comment>
<dbReference type="InterPro" id="IPR050855">
    <property type="entry name" value="NDM-1-like"/>
</dbReference>
<keyword evidence="11" id="KW-0862">Zinc</keyword>
<keyword evidence="10" id="KW-0378">Hydrolase</keyword>
<organism evidence="14 15">
    <name type="scientific">Desulfovibrio fairfieldensis</name>
    <dbReference type="NCBI Taxonomy" id="44742"/>
    <lineage>
        <taxon>Bacteria</taxon>
        <taxon>Pseudomonadati</taxon>
        <taxon>Thermodesulfobacteriota</taxon>
        <taxon>Desulfovibrionia</taxon>
        <taxon>Desulfovibrionales</taxon>
        <taxon>Desulfovibrionaceae</taxon>
        <taxon>Desulfovibrio</taxon>
    </lineage>
</organism>
<keyword evidence="7" id="KW-0479">Metal-binding</keyword>
<dbReference type="InterPro" id="IPR036866">
    <property type="entry name" value="RibonucZ/Hydroxyglut_hydro"/>
</dbReference>
<name>A0A0X8JMP7_9BACT</name>
<dbReference type="GO" id="GO:0017001">
    <property type="term" value="P:antibiotic catabolic process"/>
    <property type="evidence" value="ECO:0007669"/>
    <property type="project" value="UniProtKB-ARBA"/>
</dbReference>
<evidence type="ECO:0000256" key="9">
    <source>
        <dbReference type="ARBA" id="ARBA00022764"/>
    </source>
</evidence>
<dbReference type="PANTHER" id="PTHR42951">
    <property type="entry name" value="METALLO-BETA-LACTAMASE DOMAIN-CONTAINING"/>
    <property type="match status" value="1"/>
</dbReference>
<evidence type="ECO:0000313" key="14">
    <source>
        <dbReference type="EMBL" id="AMD91589.1"/>
    </source>
</evidence>
<evidence type="ECO:0000256" key="12">
    <source>
        <dbReference type="ARBA" id="ARBA00023251"/>
    </source>
</evidence>
<comment type="subcellular location">
    <subcellularLocation>
        <location evidence="3">Periplasm</location>
    </subcellularLocation>
</comment>
<evidence type="ECO:0000256" key="3">
    <source>
        <dbReference type="ARBA" id="ARBA00004418"/>
    </source>
</evidence>
<dbReference type="CDD" id="cd16302">
    <property type="entry name" value="CcrA-like_MBL-B1"/>
    <property type="match status" value="1"/>
</dbReference>
<dbReference type="InterPro" id="IPR058199">
    <property type="entry name" value="BlaB//VIM/IMP-1"/>
</dbReference>
<comment type="similarity">
    <text evidence="4">Belongs to the metallo-beta-lactamase superfamily. Class-B beta-lactamase family.</text>
</comment>
<dbReference type="Pfam" id="PF00753">
    <property type="entry name" value="Lactamase_B"/>
    <property type="match status" value="1"/>
</dbReference>
<sequence length="258" mass="28132">MTQVRVFLGAVVLALIVCWWSPAKTAAQEIGESARVAEDLDVVRLSGRVYMHVSRYEMPPFGLVPANGLILVDKGEAFLFDTPWTESQTEVLLDWIENVLHARVTACVPNHWHKDAMGGLPAVHRRGIPTYAYDGTIAIARQKGLRPPEHGFASERTLKLHGLEVHNVYLGGGHSTDGIFVWIPAENLLFPGCMAKDAKAVNLGNTEDADVRAWPGTMEKALAAFPDARIVVPGHGQPGGPELLRHTRDLALRAGGSR</sequence>
<dbReference type="SMART" id="SM00849">
    <property type="entry name" value="Lactamase_B"/>
    <property type="match status" value="1"/>
</dbReference>
<proteinExistence type="inferred from homology"/>
<keyword evidence="8" id="KW-0732">Signal</keyword>
<dbReference type="Gene3D" id="3.60.15.10">
    <property type="entry name" value="Ribonuclease Z/Hydroxyacylglutathione hydrolase-like"/>
    <property type="match status" value="1"/>
</dbReference>
<keyword evidence="9" id="KW-0574">Periplasm</keyword>
<evidence type="ECO:0000256" key="4">
    <source>
        <dbReference type="ARBA" id="ARBA00005250"/>
    </source>
</evidence>
<dbReference type="KEGG" id="dfi:AXF13_10845"/>